<feature type="signal peptide" evidence="1">
    <location>
        <begin position="1"/>
        <end position="23"/>
    </location>
</feature>
<gene>
    <name evidence="2" type="ORF">A11K_0104735</name>
</gene>
<evidence type="ECO:0000313" key="2">
    <source>
        <dbReference type="EMBL" id="KFA03246.1"/>
    </source>
</evidence>
<evidence type="ECO:0000256" key="1">
    <source>
        <dbReference type="SAM" id="SignalP"/>
    </source>
</evidence>
<proteinExistence type="predicted"/>
<feature type="chain" id="PRO_5032394475" evidence="1">
    <location>
        <begin position="24"/>
        <end position="129"/>
    </location>
</feature>
<protein>
    <submittedName>
        <fullName evidence="2">Uncharacterized protein</fullName>
    </submittedName>
</protein>
<sequence length="129" mass="14297">MAKLWSVAGLLLATGLVSSPAWAGVLELDKPFKPQAAQVRTDLAEGEKYSEISQDERAKVSAALERIEAALETRADIHVPPLEQLAAVRNDQELVTRTLTKAREDSRRICWRKRVLGLQMTTKQDMTAA</sequence>
<dbReference type="AlphaFoldDB" id="A0A836ZTT2"/>
<keyword evidence="1" id="KW-0732">Signal</keyword>
<accession>A0A836ZTT2</accession>
<name>A0A836ZTT2_XANVA</name>
<comment type="caution">
    <text evidence="2">The sequence shown here is derived from an EMBL/GenBank/DDBJ whole genome shotgun (WGS) entry which is preliminary data.</text>
</comment>
<dbReference type="EMBL" id="AKBN01000229">
    <property type="protein sequence ID" value="KFA03246.1"/>
    <property type="molecule type" value="Genomic_DNA"/>
</dbReference>
<reference evidence="2" key="1">
    <citation type="submission" date="2012-05" db="EMBL/GenBank/DDBJ databases">
        <authorList>
            <person name="Studholme D.J."/>
            <person name="Wasukira A."/>
            <person name="Grant M."/>
        </authorList>
    </citation>
    <scope>NUCLEOTIDE SEQUENCE [LARGE SCALE GENOMIC DNA]</scope>
    <source>
        <strain evidence="2">NCPPB 890</strain>
    </source>
</reference>
<organism evidence="2">
    <name type="scientific">Xanthomonas vasicola pv. vasculorum NCPPB 890</name>
    <dbReference type="NCBI Taxonomy" id="1184265"/>
    <lineage>
        <taxon>Bacteria</taxon>
        <taxon>Pseudomonadati</taxon>
        <taxon>Pseudomonadota</taxon>
        <taxon>Gammaproteobacteria</taxon>
        <taxon>Lysobacterales</taxon>
        <taxon>Lysobacteraceae</taxon>
        <taxon>Xanthomonas</taxon>
    </lineage>
</organism>